<dbReference type="AlphaFoldDB" id="A0A520MY00"/>
<evidence type="ECO:0000313" key="2">
    <source>
        <dbReference type="EMBL" id="RZO26046.1"/>
    </source>
</evidence>
<accession>A0A520MY00</accession>
<comment type="caution">
    <text evidence="2">The sequence shown here is derived from an EMBL/GenBank/DDBJ whole genome shotgun (WGS) entry which is preliminary data.</text>
</comment>
<gene>
    <name evidence="2" type="ORF">EVA95_02715</name>
</gene>
<feature type="transmembrane region" description="Helical" evidence="1">
    <location>
        <begin position="111"/>
        <end position="133"/>
    </location>
</feature>
<keyword evidence="1" id="KW-0472">Membrane</keyword>
<evidence type="ECO:0000256" key="1">
    <source>
        <dbReference type="SAM" id="Phobius"/>
    </source>
</evidence>
<name>A0A520MY00_9GAMM</name>
<evidence type="ECO:0000313" key="3">
    <source>
        <dbReference type="Proteomes" id="UP000319384"/>
    </source>
</evidence>
<dbReference type="Proteomes" id="UP000319384">
    <property type="component" value="Unassembled WGS sequence"/>
</dbReference>
<dbReference type="EMBL" id="SHBH01000020">
    <property type="protein sequence ID" value="RZO26046.1"/>
    <property type="molecule type" value="Genomic_DNA"/>
</dbReference>
<keyword evidence="1" id="KW-0812">Transmembrane</keyword>
<sequence>MDTDKRKSILYDRQASREENDLLISRMDSIFQAAKLRNTLFDKPEDEFHTPVEFSWSAFWKTFIYENLPPVIFSPIAAIFMEGSLSRAWHVSQNRGLCTVSTQHAPLRNIIISWLVIYPGSWMITIALFLAYFADSELLKNIDTFQITLAYLCLFTRRLIISAKYGFFRPEELEKLCHPAPEWSVDKTERKFIGRGWSNPEQYPGLIENEMTSAMDENDICLHAIPIELDEKISNTLSQKKGSKIFTPKTSATDNKEISSAFILFNIIRSVYKKNFVPPYSPILYITMFSIIFTPMVVKYLFGINVFGSNSMETFITVMSLTGFLICFQLFFFGLVCAIDFDRRIETTKILGELVKFPGIKISSLFDDQKDDKKIFIDLQKRANVFGWMNIRNVLRSFGETYLYRIESYTSILVFYSLTCVAILNLIVWAEMRHHISSIFLIVAIITCISGISIYSIFKAIKLQSLSQKHRDFLRNEIFIIEQELSELENKGEDSLRLKELRDAKNLLMQADENINFKELIYKPTTIMGYSANPGVIGSVLGLVLTGCLFAVQGFVSTGIEYDASGWFNF</sequence>
<feature type="transmembrane region" description="Helical" evidence="1">
    <location>
        <begin position="145"/>
        <end position="161"/>
    </location>
</feature>
<reference evidence="2 3" key="1">
    <citation type="submission" date="2019-02" db="EMBL/GenBank/DDBJ databases">
        <title>Prokaryotic population dynamics and viral predation in marine succession experiment using metagenomics: the confinement effect.</title>
        <authorList>
            <person name="Haro-Moreno J.M."/>
            <person name="Rodriguez-Valera F."/>
            <person name="Lopez-Perez M."/>
        </authorList>
    </citation>
    <scope>NUCLEOTIDE SEQUENCE [LARGE SCALE GENOMIC DNA]</scope>
    <source>
        <strain evidence="2">MED-G162</strain>
    </source>
</reference>
<keyword evidence="1" id="KW-1133">Transmembrane helix</keyword>
<feature type="transmembrane region" description="Helical" evidence="1">
    <location>
        <begin position="412"/>
        <end position="430"/>
    </location>
</feature>
<feature type="transmembrane region" description="Helical" evidence="1">
    <location>
        <begin position="283"/>
        <end position="302"/>
    </location>
</feature>
<feature type="transmembrane region" description="Helical" evidence="1">
    <location>
        <begin position="436"/>
        <end position="458"/>
    </location>
</feature>
<protein>
    <submittedName>
        <fullName evidence="2">Uncharacterized protein</fullName>
    </submittedName>
</protein>
<organism evidence="2 3">
    <name type="scientific">SAR86 cluster bacterium</name>
    <dbReference type="NCBI Taxonomy" id="2030880"/>
    <lineage>
        <taxon>Bacteria</taxon>
        <taxon>Pseudomonadati</taxon>
        <taxon>Pseudomonadota</taxon>
        <taxon>Gammaproteobacteria</taxon>
        <taxon>SAR86 cluster</taxon>
    </lineage>
</organism>
<proteinExistence type="predicted"/>
<feature type="transmembrane region" description="Helical" evidence="1">
    <location>
        <begin position="314"/>
        <end position="339"/>
    </location>
</feature>